<proteinExistence type="predicted"/>
<reference evidence="1" key="1">
    <citation type="journal article" date="2021" name="Proc. Natl. Acad. Sci. U.S.A.">
        <title>A Catalog of Tens of Thousands of Viruses from Human Metagenomes Reveals Hidden Associations with Chronic Diseases.</title>
        <authorList>
            <person name="Tisza M.J."/>
            <person name="Buck C.B."/>
        </authorList>
    </citation>
    <scope>NUCLEOTIDE SEQUENCE</scope>
    <source>
        <strain evidence="1">Ctt4r3</strain>
    </source>
</reference>
<accession>A0A8S5L775</accession>
<organism evidence="1">
    <name type="scientific">CrAss-like virus sp. ctt4r3</name>
    <dbReference type="NCBI Taxonomy" id="2823619"/>
    <lineage>
        <taxon>Viruses</taxon>
        <taxon>Duplodnaviria</taxon>
        <taxon>Heunggongvirae</taxon>
        <taxon>Uroviricota</taxon>
        <taxon>Caudoviricetes</taxon>
        <taxon>Crassvirales</taxon>
    </lineage>
</organism>
<evidence type="ECO:0000313" key="1">
    <source>
        <dbReference type="EMBL" id="DAD65784.1"/>
    </source>
</evidence>
<dbReference type="EMBL" id="BK014649">
    <property type="protein sequence ID" value="DAD65784.1"/>
    <property type="molecule type" value="Genomic_DNA"/>
</dbReference>
<sequence>MEECVKVFDVVSLRNIQRHVFKIGTHIKLNKLNYYSTHNELIKYFGLEPYCDETSKALKEIGCHRRLEKIHKKWQVTEYTIEGYAFTSNPTVDNNKPKLVYYIKSVDNKSHIIVSEDCVEELQEFNSPWVIE</sequence>
<name>A0A8S5L775_9CAUD</name>
<protein>
    <submittedName>
        <fullName evidence="1">Uncharacterized protein</fullName>
    </submittedName>
</protein>